<reference evidence="2" key="1">
    <citation type="submission" date="2023-10" db="EMBL/GenBank/DDBJ databases">
        <title>Genome assemblies of two species of porcelain crab, Petrolisthes cinctipes and Petrolisthes manimaculis (Anomura: Porcellanidae).</title>
        <authorList>
            <person name="Angst P."/>
        </authorList>
    </citation>
    <scope>NUCLEOTIDE SEQUENCE</scope>
    <source>
        <strain evidence="2">PB745_01</strain>
        <tissue evidence="2">Gill</tissue>
    </source>
</reference>
<feature type="region of interest" description="Disordered" evidence="1">
    <location>
        <begin position="378"/>
        <end position="478"/>
    </location>
</feature>
<feature type="compositionally biased region" description="Acidic residues" evidence="1">
    <location>
        <begin position="447"/>
        <end position="459"/>
    </location>
</feature>
<feature type="compositionally biased region" description="Low complexity" evidence="1">
    <location>
        <begin position="572"/>
        <end position="584"/>
    </location>
</feature>
<evidence type="ECO:0000256" key="1">
    <source>
        <dbReference type="SAM" id="MobiDB-lite"/>
    </source>
</evidence>
<dbReference type="AlphaFoldDB" id="A0AAE1BQV2"/>
<dbReference type="GO" id="GO:0016020">
    <property type="term" value="C:membrane"/>
    <property type="evidence" value="ECO:0007669"/>
    <property type="project" value="TreeGrafter"/>
</dbReference>
<evidence type="ECO:0000313" key="2">
    <source>
        <dbReference type="EMBL" id="KAK3855188.1"/>
    </source>
</evidence>
<gene>
    <name evidence="2" type="ORF">Pcinc_038391</name>
</gene>
<feature type="region of interest" description="Disordered" evidence="1">
    <location>
        <begin position="493"/>
        <end position="672"/>
    </location>
</feature>
<dbReference type="InterPro" id="IPR038879">
    <property type="entry name" value="GOPC"/>
</dbReference>
<dbReference type="GO" id="GO:0005794">
    <property type="term" value="C:Golgi apparatus"/>
    <property type="evidence" value="ECO:0007669"/>
    <property type="project" value="InterPro"/>
</dbReference>
<organism evidence="2 3">
    <name type="scientific">Petrolisthes cinctipes</name>
    <name type="common">Flat porcelain crab</name>
    <dbReference type="NCBI Taxonomy" id="88211"/>
    <lineage>
        <taxon>Eukaryota</taxon>
        <taxon>Metazoa</taxon>
        <taxon>Ecdysozoa</taxon>
        <taxon>Arthropoda</taxon>
        <taxon>Crustacea</taxon>
        <taxon>Multicrustacea</taxon>
        <taxon>Malacostraca</taxon>
        <taxon>Eumalacostraca</taxon>
        <taxon>Eucarida</taxon>
        <taxon>Decapoda</taxon>
        <taxon>Pleocyemata</taxon>
        <taxon>Anomura</taxon>
        <taxon>Galatheoidea</taxon>
        <taxon>Porcellanidae</taxon>
        <taxon>Petrolisthes</taxon>
    </lineage>
</organism>
<dbReference type="GO" id="GO:0030140">
    <property type="term" value="C:trans-Golgi network transport vesicle"/>
    <property type="evidence" value="ECO:0007669"/>
    <property type="project" value="TreeGrafter"/>
</dbReference>
<protein>
    <submittedName>
        <fullName evidence="2">Uncharacterized protein</fullName>
    </submittedName>
</protein>
<dbReference type="EMBL" id="JAWQEG010006315">
    <property type="protein sequence ID" value="KAK3855187.1"/>
    <property type="molecule type" value="Genomic_DNA"/>
</dbReference>
<name>A0AAE1BQV2_PETCI</name>
<accession>A0AAE1BQV2</accession>
<feature type="compositionally biased region" description="Basic and acidic residues" evidence="1">
    <location>
        <begin position="493"/>
        <end position="502"/>
    </location>
</feature>
<comment type="caution">
    <text evidence="2">The sequence shown here is derived from an EMBL/GenBank/DDBJ whole genome shotgun (WGS) entry which is preliminary data.</text>
</comment>
<evidence type="ECO:0000313" key="3">
    <source>
        <dbReference type="Proteomes" id="UP001286313"/>
    </source>
</evidence>
<feature type="compositionally biased region" description="Basic and acidic residues" evidence="1">
    <location>
        <begin position="615"/>
        <end position="657"/>
    </location>
</feature>
<feature type="compositionally biased region" description="Low complexity" evidence="1">
    <location>
        <begin position="467"/>
        <end position="478"/>
    </location>
</feature>
<dbReference type="GO" id="GO:0044325">
    <property type="term" value="F:transmembrane transporter binding"/>
    <property type="evidence" value="ECO:0007669"/>
    <property type="project" value="TreeGrafter"/>
</dbReference>
<keyword evidence="3" id="KW-1185">Reference proteome</keyword>
<dbReference type="GO" id="GO:2000009">
    <property type="term" value="P:negative regulation of protein localization to cell surface"/>
    <property type="evidence" value="ECO:0007669"/>
    <property type="project" value="TreeGrafter"/>
</dbReference>
<dbReference type="PANTHER" id="PTHR16528:SF2">
    <property type="entry name" value="GOLGI-ASSOCIATED PDZ AND COILED-COIL MOTIF-CONTAINING PROTEIN"/>
    <property type="match status" value="1"/>
</dbReference>
<proteinExistence type="predicted"/>
<feature type="compositionally biased region" description="Basic and acidic residues" evidence="1">
    <location>
        <begin position="416"/>
        <end position="434"/>
    </location>
</feature>
<dbReference type="PANTHER" id="PTHR16528">
    <property type="entry name" value="GOLGI-ASSOCIATED PDZ AND COILED-COIL MOTIF-CONTAINING"/>
    <property type="match status" value="1"/>
</dbReference>
<feature type="compositionally biased region" description="Low complexity" evidence="1">
    <location>
        <begin position="237"/>
        <end position="248"/>
    </location>
</feature>
<sequence length="672" mass="76971">MAATHVSFRWLDILEKEFDKAFVDLDLLIGEVDRYELDEYSFQGEARVKLQQLSSCFAQLTHKAQTIFQVNAKLEAELIHLRHECCEGRAYRQVTQTENRELLIKLHSTQLRLHAAGGGADSDRIRERLEKDLEQQRTDSINQQLSTRESELLRKENENLRRYVLGLQGELFGARLAAKYLDKELAGRIQQMQLLLQDLRTDEHDKLWKQLDAEIHLHRHKTVVRACRGRLTHNNNNLQQQQQQQQSQARHHPTHTNDVELSPYTNHHKRAWECQSRVDVSMVFPSWCLSFIQTHQLQGVLISLLVMLYSRFNDISLREVSHGDAAKILSSQEGQVRLEVVYVSTDDDDDDEGEEDGDAYGFRYKIFDDDLVSVSSSSSSQQLLPLPNNNNNNNGRLSRASVESVRGSTDNMLLDSPRRRAETETIDETTEHQHHTNGNHQHHQRQEEEEEEEEVEDRGDGDGGGASSSSLNDGGVSLNGAAAAAARLVFRDGGSDNERTNTNDDDDAPPPSQPPHTTTETSNTATEEEQQQQQQHQQEEEEEGVEGSVVVGGLILKPQDLSDLSCRDLTQDSVTESSLSSPSLDESEDSIHHHHTCNTPLQDIEQKLSQNFTIVEERKREEMERRREEEEMERKREEEEMERKREVERKRQEERDNSPPPSPADEIFNGSY</sequence>
<feature type="region of interest" description="Disordered" evidence="1">
    <location>
        <begin position="237"/>
        <end position="263"/>
    </location>
</feature>
<feature type="compositionally biased region" description="Polar residues" evidence="1">
    <location>
        <begin position="597"/>
        <end position="613"/>
    </location>
</feature>
<dbReference type="EMBL" id="JAWQEG010006315">
    <property type="protein sequence ID" value="KAK3855188.1"/>
    <property type="molecule type" value="Genomic_DNA"/>
</dbReference>
<feature type="compositionally biased region" description="Low complexity" evidence="1">
    <location>
        <begin position="378"/>
        <end position="394"/>
    </location>
</feature>
<dbReference type="Proteomes" id="UP001286313">
    <property type="component" value="Unassembled WGS sequence"/>
</dbReference>